<proteinExistence type="predicted"/>
<evidence type="ECO:0000313" key="2">
    <source>
        <dbReference type="EMBL" id="MFC4631301.1"/>
    </source>
</evidence>
<protein>
    <recommendedName>
        <fullName evidence="4">Methyl-accepting chemotaxis protein</fullName>
    </recommendedName>
</protein>
<reference evidence="3" key="1">
    <citation type="journal article" date="2019" name="Int. J. Syst. Evol. Microbiol.">
        <title>The Global Catalogue of Microorganisms (GCM) 10K type strain sequencing project: providing services to taxonomists for standard genome sequencing and annotation.</title>
        <authorList>
            <consortium name="The Broad Institute Genomics Platform"/>
            <consortium name="The Broad Institute Genome Sequencing Center for Infectious Disease"/>
            <person name="Wu L."/>
            <person name="Ma J."/>
        </authorList>
    </citation>
    <scope>NUCLEOTIDE SEQUENCE [LARGE SCALE GENOMIC DNA]</scope>
    <source>
        <strain evidence="3">CCUG 42722</strain>
    </source>
</reference>
<feature type="compositionally biased region" description="Acidic residues" evidence="1">
    <location>
        <begin position="74"/>
        <end position="85"/>
    </location>
</feature>
<evidence type="ECO:0000313" key="3">
    <source>
        <dbReference type="Proteomes" id="UP001596011"/>
    </source>
</evidence>
<keyword evidence="3" id="KW-1185">Reference proteome</keyword>
<comment type="caution">
    <text evidence="2">The sequence shown here is derived from an EMBL/GenBank/DDBJ whole genome shotgun (WGS) entry which is preliminary data.</text>
</comment>
<organism evidence="2 3">
    <name type="scientific">Promicromonospora alba</name>
    <dbReference type="NCBI Taxonomy" id="1616110"/>
    <lineage>
        <taxon>Bacteria</taxon>
        <taxon>Bacillati</taxon>
        <taxon>Actinomycetota</taxon>
        <taxon>Actinomycetes</taxon>
        <taxon>Micrococcales</taxon>
        <taxon>Promicromonosporaceae</taxon>
        <taxon>Promicromonospora</taxon>
    </lineage>
</organism>
<gene>
    <name evidence="2" type="ORF">ACFO6V_23855</name>
</gene>
<dbReference type="EMBL" id="JBHSFI010000008">
    <property type="protein sequence ID" value="MFC4631301.1"/>
    <property type="molecule type" value="Genomic_DNA"/>
</dbReference>
<feature type="region of interest" description="Disordered" evidence="1">
    <location>
        <begin position="33"/>
        <end position="85"/>
    </location>
</feature>
<dbReference type="RefSeq" id="WP_377140365.1">
    <property type="nucleotide sequence ID" value="NZ_JBHSFI010000008.1"/>
</dbReference>
<evidence type="ECO:0008006" key="4">
    <source>
        <dbReference type="Google" id="ProtNLM"/>
    </source>
</evidence>
<sequence>MSIYRTGALSEARRYLFEAALALSRAARTLVTDGHGRQHDGTAAIGQEAQGMADRVEEMKETVATAHSAALDAEAQDDENTGGNR</sequence>
<dbReference type="Proteomes" id="UP001596011">
    <property type="component" value="Unassembled WGS sequence"/>
</dbReference>
<name>A0ABV9HM44_9MICO</name>
<evidence type="ECO:0000256" key="1">
    <source>
        <dbReference type="SAM" id="MobiDB-lite"/>
    </source>
</evidence>
<accession>A0ABV9HM44</accession>